<feature type="transmembrane region" description="Helical" evidence="11">
    <location>
        <begin position="227"/>
        <end position="245"/>
    </location>
</feature>
<feature type="transmembrane region" description="Helical" evidence="11">
    <location>
        <begin position="836"/>
        <end position="862"/>
    </location>
</feature>
<dbReference type="InterPro" id="IPR011527">
    <property type="entry name" value="ABC1_TM_dom"/>
</dbReference>
<evidence type="ECO:0000256" key="1">
    <source>
        <dbReference type="ARBA" id="ARBA00004141"/>
    </source>
</evidence>
<sequence length="1364" mass="147045">MGKVKKNSLVPASALPGEGEDLESRKQEEEEEDEDQDETTIDVQTENSGGKNENEDDDDDEKNYGVVSCVKFFRYADSKDYVLILLGLIGGAGLGVAMPLFAIFLGDLFNDFNAAGADIMAAGRKYLMFFGIVGASSFVAGFLQIACFTMASERITLRIRSLYLNAILKQDITWFDKASAKGGLSSSISENTVVIREGILKLGELSQFVCMFIGGFVMGFVQSWQLTLVIVAVTPLLAACGYAMTKLLADATSGGLGAYATAGGMAEEAFTLIRTVTSYSKQRFMLNRYNAELKKAEAIGIRKAHIQGLTLGATLMIMFSAYGLAFWFGSRLVLQARADAAEVFPPSTAVNAACYVGNTIDAATAISLYCQTSDVENDFTFNVAADVCNCLACACGCAATGDCIDGGGVLAAFFGVLIGAMSLGQLAPAYSSLTNGRAAAARIYDIIEREPEIDATGDSGEIPDEIEGALALEDVHFHYPSRPDVKVFRGINLKFAPGTTTALVGGSGCGKSTVTQLLMRFYDPTQGRVTLDGADIRDLNLAWLRNTIGLVSQEPILFATSIYANIVYGAPEGAEVTHEEVVAATKAANAYDFIMELTDGFDSYVGEGGSTLSGGQKQRIAIARALVRNPQLLILDEATSALDSESERVVQAALDDLLASQHRTTIVIAHRLTTVRDADNIIVMGEGEGMLEQGTHDQLVAKKGHYFALLSAAKRSEHHGDEDDEEGDSFDQELEHDNEADRLHSESRIGSSSVVSTKRGGADAGNEKEDDDEPSVSVPLRRILAFSAPEKLLYIPAVLASAANGALMPMFSLVFVELANVYYYPTSAQIKEEARTYALYFVAIAVASFVMNYVQLSFFGIISERMTLRIRSSLFESMLKQDIGFFDAKKNSVGALAARLSTDAALVKASLADRAALTVQNLVTIALTFALAFSYTWRLTLVLLALFPLLVIGGGLQFAVMTTFAKQDEAALAEAGQVLQESISGIRTVTAFSLRKRVVSLYDSFLDGPTRLAVRKGLLAGLGMGFSQGVIFCIYGIAFYYTAVLIETQGFVFSELLRAVFLLLFAGVSAGQAGAMAPDVGKASAAASSVFSVLDRKSGIDPFSEDGLREEAATSGDIVFDKVNFAYPTRPDVPVLENVSLTIPQGKHIAFVGMSGSGKSTTLANIERFYDVQSGSVRFHGIDVKEANVGWLRSRMAYVEQEPKLINGTILENITFGLPDDACVSDDEIQEVARDANALGFIRDLPDDFVTLVNGSSLSGGQKQRVCIARALLRARRADVILLDEATAALDNVSERFVQNSLERLMEHRNVTTITVAHKLKTIERSDIIFVVHHGNIVEKGTHKELLGKNGPYAKLYRAQRHKR</sequence>
<comment type="subcellular location">
    <subcellularLocation>
        <location evidence="1">Membrane</location>
        <topology evidence="1">Multi-pass membrane protein</topology>
    </subcellularLocation>
</comment>
<dbReference type="GO" id="GO:0005743">
    <property type="term" value="C:mitochondrial inner membrane"/>
    <property type="evidence" value="ECO:0007669"/>
    <property type="project" value="TreeGrafter"/>
</dbReference>
<dbReference type="InterPro" id="IPR003439">
    <property type="entry name" value="ABC_transporter-like_ATP-bd"/>
</dbReference>
<evidence type="ECO:0000313" key="14">
    <source>
        <dbReference type="EMBL" id="GBG24499.1"/>
    </source>
</evidence>
<dbReference type="SUPFAM" id="SSF90123">
    <property type="entry name" value="ABC transporter transmembrane region"/>
    <property type="match status" value="2"/>
</dbReference>
<protein>
    <submittedName>
        <fullName evidence="14">ABC transporter B family member 3</fullName>
    </submittedName>
</protein>
<dbReference type="CDD" id="cd18577">
    <property type="entry name" value="ABC_6TM_Pgp_ABCB1_D1_like"/>
    <property type="match status" value="1"/>
</dbReference>
<feature type="transmembrane region" description="Helical" evidence="11">
    <location>
        <begin position="81"/>
        <end position="106"/>
    </location>
</feature>
<accession>A0A2R5G2F3</accession>
<feature type="compositionally biased region" description="Basic and acidic residues" evidence="10">
    <location>
        <begin position="738"/>
        <end position="747"/>
    </location>
</feature>
<dbReference type="InterPro" id="IPR036640">
    <property type="entry name" value="ABC1_TM_sf"/>
</dbReference>
<keyword evidence="8 11" id="KW-1133">Transmembrane helix</keyword>
<feature type="domain" description="ABC transporter" evidence="12">
    <location>
        <begin position="470"/>
        <end position="712"/>
    </location>
</feature>
<keyword evidence="15" id="KW-1185">Reference proteome</keyword>
<dbReference type="GO" id="GO:0090374">
    <property type="term" value="P:oligopeptide export from mitochondrion"/>
    <property type="evidence" value="ECO:0007669"/>
    <property type="project" value="TreeGrafter"/>
</dbReference>
<dbReference type="GO" id="GO:0016887">
    <property type="term" value="F:ATP hydrolysis activity"/>
    <property type="evidence" value="ECO:0007669"/>
    <property type="project" value="InterPro"/>
</dbReference>
<dbReference type="PROSITE" id="PS50893">
    <property type="entry name" value="ABC_TRANSPORTER_2"/>
    <property type="match status" value="2"/>
</dbReference>
<dbReference type="FunFam" id="1.20.1560.10:FF:000009">
    <property type="entry name" value="ABC transporter B family member 1"/>
    <property type="match status" value="1"/>
</dbReference>
<evidence type="ECO:0000256" key="7">
    <source>
        <dbReference type="ARBA" id="ARBA00022840"/>
    </source>
</evidence>
<dbReference type="PROSITE" id="PS00211">
    <property type="entry name" value="ABC_TRANSPORTER_1"/>
    <property type="match status" value="2"/>
</dbReference>
<dbReference type="Pfam" id="PF00005">
    <property type="entry name" value="ABC_tran"/>
    <property type="match status" value="2"/>
</dbReference>
<evidence type="ECO:0000259" key="13">
    <source>
        <dbReference type="PROSITE" id="PS50929"/>
    </source>
</evidence>
<feature type="transmembrane region" description="Helical" evidence="11">
    <location>
        <begin position="915"/>
        <end position="935"/>
    </location>
</feature>
<dbReference type="Pfam" id="PF00664">
    <property type="entry name" value="ABC_membrane"/>
    <property type="match status" value="2"/>
</dbReference>
<dbReference type="GO" id="GO:0015421">
    <property type="term" value="F:ABC-type oligopeptide transporter activity"/>
    <property type="evidence" value="ECO:0007669"/>
    <property type="project" value="TreeGrafter"/>
</dbReference>
<proteinExistence type="inferred from homology"/>
<dbReference type="SMART" id="SM00382">
    <property type="entry name" value="AAA"/>
    <property type="match status" value="2"/>
</dbReference>
<dbReference type="InParanoid" id="A0A2R5G2F3"/>
<dbReference type="Gene3D" id="3.40.50.300">
    <property type="entry name" value="P-loop containing nucleotide triphosphate hydrolases"/>
    <property type="match status" value="2"/>
</dbReference>
<evidence type="ECO:0000256" key="2">
    <source>
        <dbReference type="ARBA" id="ARBA00007577"/>
    </source>
</evidence>
<dbReference type="EMBL" id="BEYU01000006">
    <property type="protein sequence ID" value="GBG24499.1"/>
    <property type="molecule type" value="Genomic_DNA"/>
</dbReference>
<evidence type="ECO:0000256" key="4">
    <source>
        <dbReference type="ARBA" id="ARBA00022692"/>
    </source>
</evidence>
<dbReference type="FunCoup" id="A0A2R5G2F3">
    <property type="interactions" value="3"/>
</dbReference>
<feature type="region of interest" description="Disordered" evidence="10">
    <location>
        <begin position="738"/>
        <end position="774"/>
    </location>
</feature>
<feature type="domain" description="ABC transporter" evidence="12">
    <location>
        <begin position="1118"/>
        <end position="1359"/>
    </location>
</feature>
<feature type="domain" description="ABC transmembrane type-1" evidence="13">
    <location>
        <begin position="85"/>
        <end position="435"/>
    </location>
</feature>
<evidence type="ECO:0000256" key="6">
    <source>
        <dbReference type="ARBA" id="ARBA00022741"/>
    </source>
</evidence>
<feature type="transmembrane region" description="Helical" evidence="11">
    <location>
        <begin position="205"/>
        <end position="221"/>
    </location>
</feature>
<comment type="similarity">
    <text evidence="2">Belongs to the ABC transporter superfamily. ABCB family. Multidrug resistance exporter (TC 3.A.1.201) subfamily.</text>
</comment>
<keyword evidence="6" id="KW-0547">Nucleotide-binding</keyword>
<keyword evidence="3" id="KW-0813">Transport</keyword>
<evidence type="ECO:0000256" key="8">
    <source>
        <dbReference type="ARBA" id="ARBA00022989"/>
    </source>
</evidence>
<feature type="transmembrane region" description="Helical" evidence="11">
    <location>
        <begin position="792"/>
        <end position="816"/>
    </location>
</feature>
<reference evidence="14 15" key="1">
    <citation type="submission" date="2017-12" db="EMBL/GenBank/DDBJ databases">
        <title>Sequencing, de novo assembly and annotation of complete genome of a new Thraustochytrid species, strain FCC1311.</title>
        <authorList>
            <person name="Sedici K."/>
            <person name="Godart F."/>
            <person name="Aiese Cigliano R."/>
            <person name="Sanseverino W."/>
            <person name="Barakat M."/>
            <person name="Ortet P."/>
            <person name="Marechal E."/>
            <person name="Cagnac O."/>
            <person name="Amato A."/>
        </authorList>
    </citation>
    <scope>NUCLEOTIDE SEQUENCE [LARGE SCALE GENOMIC DNA]</scope>
</reference>
<keyword evidence="7" id="KW-0067">ATP-binding</keyword>
<feature type="region of interest" description="Disordered" evidence="10">
    <location>
        <begin position="1"/>
        <end position="60"/>
    </location>
</feature>
<feature type="transmembrane region" description="Helical" evidence="11">
    <location>
        <begin position="1056"/>
        <end position="1075"/>
    </location>
</feature>
<dbReference type="GO" id="GO:0005524">
    <property type="term" value="F:ATP binding"/>
    <property type="evidence" value="ECO:0007669"/>
    <property type="project" value="UniProtKB-KW"/>
</dbReference>
<dbReference type="Proteomes" id="UP000241890">
    <property type="component" value="Unassembled WGS sequence"/>
</dbReference>
<dbReference type="InterPro" id="IPR003593">
    <property type="entry name" value="AAA+_ATPase"/>
</dbReference>
<dbReference type="FunFam" id="3.40.50.300:FF:000913">
    <property type="entry name" value="ABC multidrug transporter SitT"/>
    <property type="match status" value="1"/>
</dbReference>
<keyword evidence="4 11" id="KW-0812">Transmembrane</keyword>
<keyword evidence="5" id="KW-0677">Repeat</keyword>
<dbReference type="OrthoDB" id="6500128at2759"/>
<feature type="transmembrane region" description="Helical" evidence="11">
    <location>
        <begin position="126"/>
        <end position="151"/>
    </location>
</feature>
<evidence type="ECO:0000256" key="3">
    <source>
        <dbReference type="ARBA" id="ARBA00022448"/>
    </source>
</evidence>
<dbReference type="CDD" id="cd03249">
    <property type="entry name" value="ABC_MTABC3_MDL1_MDL2"/>
    <property type="match status" value="1"/>
</dbReference>
<evidence type="ECO:0000256" key="9">
    <source>
        <dbReference type="ARBA" id="ARBA00023136"/>
    </source>
</evidence>
<feature type="transmembrane region" description="Helical" evidence="11">
    <location>
        <begin position="1018"/>
        <end position="1044"/>
    </location>
</feature>
<dbReference type="InterPro" id="IPR017871">
    <property type="entry name" value="ABC_transporter-like_CS"/>
</dbReference>
<dbReference type="PROSITE" id="PS50929">
    <property type="entry name" value="ABC_TM1F"/>
    <property type="match status" value="2"/>
</dbReference>
<dbReference type="FunFam" id="3.40.50.300:FF:000205">
    <property type="entry name" value="ABC transporter B family member 4"/>
    <property type="match status" value="1"/>
</dbReference>
<evidence type="ECO:0000259" key="12">
    <source>
        <dbReference type="PROSITE" id="PS50893"/>
    </source>
</evidence>
<feature type="transmembrane region" description="Helical" evidence="11">
    <location>
        <begin position="941"/>
        <end position="960"/>
    </location>
</feature>
<evidence type="ECO:0000313" key="15">
    <source>
        <dbReference type="Proteomes" id="UP000241890"/>
    </source>
</evidence>
<dbReference type="InterPro" id="IPR027417">
    <property type="entry name" value="P-loop_NTPase"/>
</dbReference>
<dbReference type="PANTHER" id="PTHR43394:SF11">
    <property type="entry name" value="ATP-BINDING CASSETTE TRANSPORTER"/>
    <property type="match status" value="1"/>
</dbReference>
<dbReference type="SUPFAM" id="SSF52540">
    <property type="entry name" value="P-loop containing nucleoside triphosphate hydrolases"/>
    <property type="match status" value="2"/>
</dbReference>
<feature type="compositionally biased region" description="Acidic residues" evidence="10">
    <location>
        <begin position="29"/>
        <end position="40"/>
    </location>
</feature>
<feature type="domain" description="ABC transmembrane type-1" evidence="13">
    <location>
        <begin position="797"/>
        <end position="1082"/>
    </location>
</feature>
<name>A0A2R5G2F3_9STRA</name>
<keyword evidence="9 11" id="KW-0472">Membrane</keyword>
<evidence type="ECO:0000256" key="10">
    <source>
        <dbReference type="SAM" id="MobiDB-lite"/>
    </source>
</evidence>
<comment type="caution">
    <text evidence="14">The sequence shown here is derived from an EMBL/GenBank/DDBJ whole genome shotgun (WGS) entry which is preliminary data.</text>
</comment>
<dbReference type="InterPro" id="IPR039421">
    <property type="entry name" value="Type_1_exporter"/>
</dbReference>
<dbReference type="Gene3D" id="1.20.1560.10">
    <property type="entry name" value="ABC transporter type 1, transmembrane domain"/>
    <property type="match status" value="2"/>
</dbReference>
<dbReference type="CDD" id="cd18578">
    <property type="entry name" value="ABC_6TM_Pgp_ABCB1_D2_like"/>
    <property type="match status" value="1"/>
</dbReference>
<evidence type="ECO:0000256" key="5">
    <source>
        <dbReference type="ARBA" id="ARBA00022737"/>
    </source>
</evidence>
<gene>
    <name evidence="14" type="ORF">FCC1311_007172</name>
</gene>
<evidence type="ECO:0000256" key="11">
    <source>
        <dbReference type="SAM" id="Phobius"/>
    </source>
</evidence>
<organism evidence="14 15">
    <name type="scientific">Hondaea fermentalgiana</name>
    <dbReference type="NCBI Taxonomy" id="2315210"/>
    <lineage>
        <taxon>Eukaryota</taxon>
        <taxon>Sar</taxon>
        <taxon>Stramenopiles</taxon>
        <taxon>Bigyra</taxon>
        <taxon>Labyrinthulomycetes</taxon>
        <taxon>Thraustochytrida</taxon>
        <taxon>Thraustochytriidae</taxon>
        <taxon>Hondaea</taxon>
    </lineage>
</organism>
<dbReference type="PANTHER" id="PTHR43394">
    <property type="entry name" value="ATP-DEPENDENT PERMEASE MDL1, MITOCHONDRIAL"/>
    <property type="match status" value="1"/>
</dbReference>
<feature type="transmembrane region" description="Helical" evidence="11">
    <location>
        <begin position="309"/>
        <end position="328"/>
    </location>
</feature>